<protein>
    <submittedName>
        <fullName evidence="1">Uncharacterized protein</fullName>
    </submittedName>
</protein>
<sequence>MLMVPMKKLFRLTFSFLLFIHFSCVKDIDVDQYEEIIFPPSAALDLVYFTLNETSFQNGVTKAGDEVRLEFLDDDYMQDGLVRADLNFIYTNSFPQDFITHINFLSENNSVMYRFSIPVPAGSINNPETVNYIETISGPEVDQFKRAIKMKVEIEMQPNSEAIEGELQLKSKGVFNFEF</sequence>
<accession>A0ABW5J107</accession>
<keyword evidence="2" id="KW-1185">Reference proteome</keyword>
<organism evidence="1 2">
    <name type="scientific">Salinimicrobium flavum</name>
    <dbReference type="NCBI Taxonomy" id="1737065"/>
    <lineage>
        <taxon>Bacteria</taxon>
        <taxon>Pseudomonadati</taxon>
        <taxon>Bacteroidota</taxon>
        <taxon>Flavobacteriia</taxon>
        <taxon>Flavobacteriales</taxon>
        <taxon>Flavobacteriaceae</taxon>
        <taxon>Salinimicrobium</taxon>
    </lineage>
</organism>
<name>A0ABW5J107_9FLAO</name>
<evidence type="ECO:0000313" key="2">
    <source>
        <dbReference type="Proteomes" id="UP001597468"/>
    </source>
</evidence>
<dbReference type="RefSeq" id="WP_380751701.1">
    <property type="nucleotide sequence ID" value="NZ_JBHULT010000008.1"/>
</dbReference>
<dbReference type="EMBL" id="JBHULT010000008">
    <property type="protein sequence ID" value="MFD2518150.1"/>
    <property type="molecule type" value="Genomic_DNA"/>
</dbReference>
<comment type="caution">
    <text evidence="1">The sequence shown here is derived from an EMBL/GenBank/DDBJ whole genome shotgun (WGS) entry which is preliminary data.</text>
</comment>
<evidence type="ECO:0000313" key="1">
    <source>
        <dbReference type="EMBL" id="MFD2518150.1"/>
    </source>
</evidence>
<reference evidence="2" key="1">
    <citation type="journal article" date="2019" name="Int. J. Syst. Evol. Microbiol.">
        <title>The Global Catalogue of Microorganisms (GCM) 10K type strain sequencing project: providing services to taxonomists for standard genome sequencing and annotation.</title>
        <authorList>
            <consortium name="The Broad Institute Genomics Platform"/>
            <consortium name="The Broad Institute Genome Sequencing Center for Infectious Disease"/>
            <person name="Wu L."/>
            <person name="Ma J."/>
        </authorList>
    </citation>
    <scope>NUCLEOTIDE SEQUENCE [LARGE SCALE GENOMIC DNA]</scope>
    <source>
        <strain evidence="2">KCTC 42585</strain>
    </source>
</reference>
<gene>
    <name evidence="1" type="ORF">ACFSTG_09620</name>
</gene>
<dbReference type="Proteomes" id="UP001597468">
    <property type="component" value="Unassembled WGS sequence"/>
</dbReference>
<proteinExistence type="predicted"/>